<keyword evidence="2" id="KW-1185">Reference proteome</keyword>
<evidence type="ECO:0000313" key="2">
    <source>
        <dbReference type="Proteomes" id="UP001055879"/>
    </source>
</evidence>
<name>A0ACB9FIM4_ARCLA</name>
<accession>A0ACB9FIM4</accession>
<gene>
    <name evidence="1" type="ORF">L6452_02080</name>
</gene>
<proteinExistence type="predicted"/>
<dbReference type="Proteomes" id="UP001055879">
    <property type="component" value="Linkage Group LG01"/>
</dbReference>
<organism evidence="1 2">
    <name type="scientific">Arctium lappa</name>
    <name type="common">Greater burdock</name>
    <name type="synonym">Lappa major</name>
    <dbReference type="NCBI Taxonomy" id="4217"/>
    <lineage>
        <taxon>Eukaryota</taxon>
        <taxon>Viridiplantae</taxon>
        <taxon>Streptophyta</taxon>
        <taxon>Embryophyta</taxon>
        <taxon>Tracheophyta</taxon>
        <taxon>Spermatophyta</taxon>
        <taxon>Magnoliopsida</taxon>
        <taxon>eudicotyledons</taxon>
        <taxon>Gunneridae</taxon>
        <taxon>Pentapetalae</taxon>
        <taxon>asterids</taxon>
        <taxon>campanulids</taxon>
        <taxon>Asterales</taxon>
        <taxon>Asteraceae</taxon>
        <taxon>Carduoideae</taxon>
        <taxon>Cardueae</taxon>
        <taxon>Arctiinae</taxon>
        <taxon>Arctium</taxon>
    </lineage>
</organism>
<comment type="caution">
    <text evidence="1">The sequence shown here is derived from an EMBL/GenBank/DDBJ whole genome shotgun (WGS) entry which is preliminary data.</text>
</comment>
<evidence type="ECO:0000313" key="1">
    <source>
        <dbReference type="EMBL" id="KAI3770932.1"/>
    </source>
</evidence>
<reference evidence="1 2" key="2">
    <citation type="journal article" date="2022" name="Mol. Ecol. Resour.">
        <title>The genomes of chicory, endive, great burdock and yacon provide insights into Asteraceae paleo-polyploidization history and plant inulin production.</title>
        <authorList>
            <person name="Fan W."/>
            <person name="Wang S."/>
            <person name="Wang H."/>
            <person name="Wang A."/>
            <person name="Jiang F."/>
            <person name="Liu H."/>
            <person name="Zhao H."/>
            <person name="Xu D."/>
            <person name="Zhang Y."/>
        </authorList>
    </citation>
    <scope>NUCLEOTIDE SEQUENCE [LARGE SCALE GENOMIC DNA]</scope>
    <source>
        <strain evidence="2">cv. Niubang</strain>
    </source>
</reference>
<protein>
    <submittedName>
        <fullName evidence="1">Uncharacterized protein</fullName>
    </submittedName>
</protein>
<dbReference type="EMBL" id="CM042047">
    <property type="protein sequence ID" value="KAI3770932.1"/>
    <property type="molecule type" value="Genomic_DNA"/>
</dbReference>
<sequence length="93" mass="9632">MLMESTSTPYHHQTQLIVAALATTSEENTIKPSSVVAAAAASAPSEPKHESVIKMFSQGIKCLLDSSCGTCGTGGAWLLREPLVSTLLAITGS</sequence>
<reference evidence="2" key="1">
    <citation type="journal article" date="2022" name="Mol. Ecol. Resour.">
        <title>The genomes of chicory, endive, great burdock and yacon provide insights into Asteraceae palaeo-polyploidization history and plant inulin production.</title>
        <authorList>
            <person name="Fan W."/>
            <person name="Wang S."/>
            <person name="Wang H."/>
            <person name="Wang A."/>
            <person name="Jiang F."/>
            <person name="Liu H."/>
            <person name="Zhao H."/>
            <person name="Xu D."/>
            <person name="Zhang Y."/>
        </authorList>
    </citation>
    <scope>NUCLEOTIDE SEQUENCE [LARGE SCALE GENOMIC DNA]</scope>
    <source>
        <strain evidence="2">cv. Niubang</strain>
    </source>
</reference>